<dbReference type="GeneID" id="37017331"/>
<name>A0A316TXK7_9BASI</name>
<dbReference type="RefSeq" id="XP_025345050.1">
    <property type="nucleotide sequence ID" value="XM_025495597.1"/>
</dbReference>
<dbReference type="Proteomes" id="UP000245942">
    <property type="component" value="Unassembled WGS sequence"/>
</dbReference>
<evidence type="ECO:0000313" key="4">
    <source>
        <dbReference type="Proteomes" id="UP000245942"/>
    </source>
</evidence>
<dbReference type="EMBL" id="KZ819339">
    <property type="protein sequence ID" value="PWN17890.1"/>
    <property type="molecule type" value="Genomic_DNA"/>
</dbReference>
<protein>
    <submittedName>
        <fullName evidence="3">Uncharacterized protein</fullName>
    </submittedName>
</protein>
<evidence type="ECO:0000256" key="2">
    <source>
        <dbReference type="SAM" id="Phobius"/>
    </source>
</evidence>
<evidence type="ECO:0000313" key="3">
    <source>
        <dbReference type="EMBL" id="PWN17890.1"/>
    </source>
</evidence>
<feature type="compositionally biased region" description="Low complexity" evidence="1">
    <location>
        <begin position="40"/>
        <end position="64"/>
    </location>
</feature>
<reference evidence="3 4" key="1">
    <citation type="journal article" date="2018" name="Mol. Biol. Evol.">
        <title>Broad Genomic Sampling Reveals a Smut Pathogenic Ancestry of the Fungal Clade Ustilaginomycotina.</title>
        <authorList>
            <person name="Kijpornyongpan T."/>
            <person name="Mondo S.J."/>
            <person name="Barry K."/>
            <person name="Sandor L."/>
            <person name="Lee J."/>
            <person name="Lipzen A."/>
            <person name="Pangilinan J."/>
            <person name="LaButti K."/>
            <person name="Hainaut M."/>
            <person name="Henrissat B."/>
            <person name="Grigoriev I.V."/>
            <person name="Spatafora J.W."/>
            <person name="Aime M.C."/>
        </authorList>
    </citation>
    <scope>NUCLEOTIDE SEQUENCE [LARGE SCALE GENOMIC DNA]</scope>
    <source>
        <strain evidence="3 4">MCA 4718</strain>
    </source>
</reference>
<keyword evidence="2" id="KW-1133">Transmembrane helix</keyword>
<sequence>MPAFDIELVDLPSKGKLVPRRGGGGGGGGRGGGSIGGSSSGSSSSGKGGTSSSSSSSSSSGRSSYVGGSSFGGSRYPSSSTANGVARFAIPASAGAFAGRTAGGGTRGDIYGSARYGSGYPAGYGTTRGVYYGGGVGGLGFPFLYWPVFWGAGYGAYYGSDRYSNDTDRPGGAMTLYVLQAPANVNQSLNNFGLYGDFDSVDSARASLVDACGVGSGLAANYTVTPSQAVQTYRSSSFSLLLDRYDNLQPQNATDDDSIDTPIPSLPADVDTTYLSCLNTTLGQDLLLPSDAETSLAYRVGGELQITIVLLPALLLAFILSLV</sequence>
<organism evidence="3 4">
    <name type="scientific">Pseudomicrostroma glucosiphilum</name>
    <dbReference type="NCBI Taxonomy" id="1684307"/>
    <lineage>
        <taxon>Eukaryota</taxon>
        <taxon>Fungi</taxon>
        <taxon>Dikarya</taxon>
        <taxon>Basidiomycota</taxon>
        <taxon>Ustilaginomycotina</taxon>
        <taxon>Exobasidiomycetes</taxon>
        <taxon>Microstromatales</taxon>
        <taxon>Microstromatales incertae sedis</taxon>
        <taxon>Pseudomicrostroma</taxon>
    </lineage>
</organism>
<proteinExistence type="predicted"/>
<keyword evidence="2" id="KW-0472">Membrane</keyword>
<feature type="compositionally biased region" description="Gly residues" evidence="1">
    <location>
        <begin position="21"/>
        <end position="39"/>
    </location>
</feature>
<gene>
    <name evidence="3" type="ORF">BCV69DRAFT_87831</name>
</gene>
<accession>A0A316TXK7</accession>
<dbReference type="OrthoDB" id="3365917at2759"/>
<feature type="transmembrane region" description="Helical" evidence="2">
    <location>
        <begin position="304"/>
        <end position="322"/>
    </location>
</feature>
<evidence type="ECO:0000256" key="1">
    <source>
        <dbReference type="SAM" id="MobiDB-lite"/>
    </source>
</evidence>
<dbReference type="STRING" id="1684307.A0A316TXK7"/>
<feature type="region of interest" description="Disordered" evidence="1">
    <location>
        <begin position="1"/>
        <end position="64"/>
    </location>
</feature>
<keyword evidence="4" id="KW-1185">Reference proteome</keyword>
<keyword evidence="2" id="KW-0812">Transmembrane</keyword>
<dbReference type="AlphaFoldDB" id="A0A316TXK7"/>